<dbReference type="Proteomes" id="UP000242381">
    <property type="component" value="Unassembled WGS sequence"/>
</dbReference>
<gene>
    <name evidence="1" type="ORF">BCV71DRAFT_272359</name>
</gene>
<accession>A0A1X0SCG5</accession>
<protein>
    <recommendedName>
        <fullName evidence="3">Transposase Tc1-like domain-containing protein</fullName>
    </recommendedName>
</protein>
<dbReference type="VEuPathDB" id="FungiDB:BCV72DRAFT_324531"/>
<sequence length="216" mass="25022">MLPIKRHYVRYTVQDKVRFFNLKIEECMSASAAAKQLGIHVRWVEQYNTCPDIIFEVCRQVGRKCILTEEHKATVVNFIDTNPSTTVVEVTENLLKQLTDLKVSRSTVYNFMRNECNLLLKKADFHSIERNSLKKIEKQYKWKYTDMNFLTNCVLLDKSAFDINMKRSRVWSKKGTRTIVTWPTTRVNTTSILGVISAAGLITVGIKTKTCQEEKC</sequence>
<organism evidence="1 2">
    <name type="scientific">Rhizopus microsporus</name>
    <dbReference type="NCBI Taxonomy" id="58291"/>
    <lineage>
        <taxon>Eukaryota</taxon>
        <taxon>Fungi</taxon>
        <taxon>Fungi incertae sedis</taxon>
        <taxon>Mucoromycota</taxon>
        <taxon>Mucoromycotina</taxon>
        <taxon>Mucoromycetes</taxon>
        <taxon>Mucorales</taxon>
        <taxon>Mucorineae</taxon>
        <taxon>Rhizopodaceae</taxon>
        <taxon>Rhizopus</taxon>
    </lineage>
</organism>
<evidence type="ECO:0008006" key="3">
    <source>
        <dbReference type="Google" id="ProtNLM"/>
    </source>
</evidence>
<proteinExistence type="predicted"/>
<dbReference type="PANTHER" id="PTHR46564:SF1">
    <property type="entry name" value="TRANSPOSASE"/>
    <property type="match status" value="1"/>
</dbReference>
<name>A0A1X0SCG5_RHIZD</name>
<dbReference type="PANTHER" id="PTHR46564">
    <property type="entry name" value="TRANSPOSASE"/>
    <property type="match status" value="1"/>
</dbReference>
<evidence type="ECO:0000313" key="2">
    <source>
        <dbReference type="Proteomes" id="UP000242381"/>
    </source>
</evidence>
<dbReference type="SUPFAM" id="SSF46689">
    <property type="entry name" value="Homeodomain-like"/>
    <property type="match status" value="1"/>
</dbReference>
<reference evidence="1 2" key="1">
    <citation type="journal article" date="2016" name="Proc. Natl. Acad. Sci. U.S.A.">
        <title>Lipid metabolic changes in an early divergent fungus govern the establishment of a mutualistic symbiosis with endobacteria.</title>
        <authorList>
            <person name="Lastovetsky O.A."/>
            <person name="Gaspar M.L."/>
            <person name="Mondo S.J."/>
            <person name="LaButti K.M."/>
            <person name="Sandor L."/>
            <person name="Grigoriev I.V."/>
            <person name="Henry S.A."/>
            <person name="Pawlowska T.E."/>
        </authorList>
    </citation>
    <scope>NUCLEOTIDE SEQUENCE [LARGE SCALE GENOMIC DNA]</scope>
    <source>
        <strain evidence="1 2">ATCC 11559</strain>
    </source>
</reference>
<dbReference type="AlphaFoldDB" id="A0A1X0SCG5"/>
<evidence type="ECO:0000313" key="1">
    <source>
        <dbReference type="EMBL" id="ORE21992.1"/>
    </source>
</evidence>
<dbReference type="EMBL" id="KV921271">
    <property type="protein sequence ID" value="ORE21992.1"/>
    <property type="molecule type" value="Genomic_DNA"/>
</dbReference>
<dbReference type="InterPro" id="IPR009057">
    <property type="entry name" value="Homeodomain-like_sf"/>
</dbReference>